<accession>A0AAD2GBI1</accession>
<sequence length="189" mass="21653">MAPQCKHEFAENNVVIDEINGNASSTSLSSTERRIRFALNMEEKVIVVESHKDYSPIEFEKCFWTPQEQEKMRTEQLKTIARMEKGKKAKKEDYRGLESGEIAQAFEQKFRKCVTAVMKAQAEQDKVCADSLADVSKTVTAESAKKALMLAQKDAQEAEIAWTEPKQRRKSLPKRILSKLLVRNNSRQR</sequence>
<comment type="caution">
    <text evidence="1">The sequence shown here is derived from an EMBL/GenBank/DDBJ whole genome shotgun (WGS) entry which is preliminary data.</text>
</comment>
<protein>
    <submittedName>
        <fullName evidence="1">Uncharacterized protein</fullName>
    </submittedName>
</protein>
<proteinExistence type="predicted"/>
<dbReference type="AlphaFoldDB" id="A0AAD2GBI1"/>
<name>A0AAD2GBI1_9STRA</name>
<dbReference type="EMBL" id="CAKOGP040002380">
    <property type="protein sequence ID" value="CAJ1968349.1"/>
    <property type="molecule type" value="Genomic_DNA"/>
</dbReference>
<evidence type="ECO:0000313" key="2">
    <source>
        <dbReference type="Proteomes" id="UP001295423"/>
    </source>
</evidence>
<gene>
    <name evidence="1" type="ORF">CYCCA115_LOCUS23195</name>
</gene>
<keyword evidence="2" id="KW-1185">Reference proteome</keyword>
<evidence type="ECO:0000313" key="1">
    <source>
        <dbReference type="EMBL" id="CAJ1968349.1"/>
    </source>
</evidence>
<reference evidence="1" key="1">
    <citation type="submission" date="2023-08" db="EMBL/GenBank/DDBJ databases">
        <authorList>
            <person name="Audoor S."/>
            <person name="Bilcke G."/>
        </authorList>
    </citation>
    <scope>NUCLEOTIDE SEQUENCE</scope>
</reference>
<organism evidence="1 2">
    <name type="scientific">Cylindrotheca closterium</name>
    <dbReference type="NCBI Taxonomy" id="2856"/>
    <lineage>
        <taxon>Eukaryota</taxon>
        <taxon>Sar</taxon>
        <taxon>Stramenopiles</taxon>
        <taxon>Ochrophyta</taxon>
        <taxon>Bacillariophyta</taxon>
        <taxon>Bacillariophyceae</taxon>
        <taxon>Bacillariophycidae</taxon>
        <taxon>Bacillariales</taxon>
        <taxon>Bacillariaceae</taxon>
        <taxon>Cylindrotheca</taxon>
    </lineage>
</organism>
<dbReference type="Proteomes" id="UP001295423">
    <property type="component" value="Unassembled WGS sequence"/>
</dbReference>